<dbReference type="SUPFAM" id="SSF55729">
    <property type="entry name" value="Acyl-CoA N-acyltransferases (Nat)"/>
    <property type="match status" value="1"/>
</dbReference>
<dbReference type="Pfam" id="PF00765">
    <property type="entry name" value="Autoind_synth"/>
    <property type="match status" value="1"/>
</dbReference>
<dbReference type="PANTHER" id="PTHR39322">
    <property type="entry name" value="ACYL-HOMOSERINE-LACTONE SYNTHASE"/>
    <property type="match status" value="1"/>
</dbReference>
<keyword evidence="7" id="KW-0012">Acyltransferase</keyword>
<dbReference type="GO" id="GO:0009372">
    <property type="term" value="P:quorum sensing"/>
    <property type="evidence" value="ECO:0007669"/>
    <property type="project" value="UniProtKB-UniRule"/>
</dbReference>
<dbReference type="Gene3D" id="3.40.630.30">
    <property type="match status" value="1"/>
</dbReference>
<dbReference type="EC" id="2.3.1.184" evidence="6"/>
<dbReference type="RefSeq" id="WP_085800986.1">
    <property type="nucleotide sequence ID" value="NZ_FWXB01000011.1"/>
</dbReference>
<evidence type="ECO:0000256" key="2">
    <source>
        <dbReference type="ARBA" id="ARBA00022679"/>
    </source>
</evidence>
<gene>
    <name evidence="7" type="primary">lasI_3</name>
    <name evidence="7" type="ORF">ROA7745_02866</name>
</gene>
<evidence type="ECO:0000256" key="3">
    <source>
        <dbReference type="ARBA" id="ARBA00022691"/>
    </source>
</evidence>
<evidence type="ECO:0000256" key="1">
    <source>
        <dbReference type="ARBA" id="ARBA00022654"/>
    </source>
</evidence>
<dbReference type="OrthoDB" id="6169313at2"/>
<evidence type="ECO:0000313" key="7">
    <source>
        <dbReference type="EMBL" id="SMC13032.1"/>
    </source>
</evidence>
<keyword evidence="1 5" id="KW-0673">Quorum sensing</keyword>
<keyword evidence="3 6" id="KW-0949">S-adenosyl-L-methionine</keyword>
<dbReference type="PANTHER" id="PTHR39322:SF1">
    <property type="entry name" value="ISOVALERYL-HOMOSERINE LACTONE SYNTHASE"/>
    <property type="match status" value="1"/>
</dbReference>
<dbReference type="Proteomes" id="UP000193224">
    <property type="component" value="Unassembled WGS sequence"/>
</dbReference>
<evidence type="ECO:0000256" key="5">
    <source>
        <dbReference type="PROSITE-ProRule" id="PRU00533"/>
    </source>
</evidence>
<dbReference type="EMBL" id="FWXB01000011">
    <property type="protein sequence ID" value="SMC13032.1"/>
    <property type="molecule type" value="Genomic_DNA"/>
</dbReference>
<sequence>MVASGKRGDKTLSTANFAVRRRLPYTQVKVVQPHDDPKGLIDEFHRLRKRVFVEDMGWQISYDDDLEVEQYDCEHTVYLIAHDTRHGGVLGGARLLQTTHLSEDGNASYMIRDAYFGRLQGIPATICSDEPPLDKNTWELTRIISFGQTQLGPKILRAANEFLARKGAQACLFLGSPAFMRMARSMGFQARALGPIHRTDDGRFLAFSCNVFTPAQSEVVLGEALA</sequence>
<dbReference type="InterPro" id="IPR001690">
    <property type="entry name" value="Autoind_synthase"/>
</dbReference>
<keyword evidence="4 5" id="KW-0071">Autoinducer synthesis</keyword>
<dbReference type="PROSITE" id="PS51187">
    <property type="entry name" value="AUTOINDUCER_SYNTH_2"/>
    <property type="match status" value="1"/>
</dbReference>
<organism evidence="7 8">
    <name type="scientific">Roseovarius aestuarii</name>
    <dbReference type="NCBI Taxonomy" id="475083"/>
    <lineage>
        <taxon>Bacteria</taxon>
        <taxon>Pseudomonadati</taxon>
        <taxon>Pseudomonadota</taxon>
        <taxon>Alphaproteobacteria</taxon>
        <taxon>Rhodobacterales</taxon>
        <taxon>Roseobacteraceae</taxon>
        <taxon>Roseovarius</taxon>
    </lineage>
</organism>
<comment type="catalytic activity">
    <reaction evidence="6">
        <text>a fatty acyl-[ACP] + S-adenosyl-L-methionine = an N-acyl-L-homoserine lactone + S-methyl-5'-thioadenosine + holo-[ACP] + H(+)</text>
        <dbReference type="Rhea" id="RHEA:10096"/>
        <dbReference type="Rhea" id="RHEA-COMP:9685"/>
        <dbReference type="Rhea" id="RHEA-COMP:14125"/>
        <dbReference type="ChEBI" id="CHEBI:15378"/>
        <dbReference type="ChEBI" id="CHEBI:17509"/>
        <dbReference type="ChEBI" id="CHEBI:55474"/>
        <dbReference type="ChEBI" id="CHEBI:59789"/>
        <dbReference type="ChEBI" id="CHEBI:64479"/>
        <dbReference type="ChEBI" id="CHEBI:138651"/>
        <dbReference type="EC" id="2.3.1.184"/>
    </reaction>
</comment>
<dbReference type="GO" id="GO:0007165">
    <property type="term" value="P:signal transduction"/>
    <property type="evidence" value="ECO:0007669"/>
    <property type="project" value="TreeGrafter"/>
</dbReference>
<accession>A0A1X7BTU3</accession>
<comment type="similarity">
    <text evidence="5 6">Belongs to the autoinducer synthase family.</text>
</comment>
<evidence type="ECO:0000256" key="4">
    <source>
        <dbReference type="ARBA" id="ARBA00022929"/>
    </source>
</evidence>
<dbReference type="GO" id="GO:0061579">
    <property type="term" value="F:N-acyl homoserine lactone synthase activity"/>
    <property type="evidence" value="ECO:0007669"/>
    <property type="project" value="UniProtKB-UniRule"/>
</dbReference>
<proteinExistence type="inferred from homology"/>
<keyword evidence="2 6" id="KW-0808">Transferase</keyword>
<dbReference type="AlphaFoldDB" id="A0A1X7BTU3"/>
<dbReference type="PRINTS" id="PR01549">
    <property type="entry name" value="AUTOINDCRSYN"/>
</dbReference>
<dbReference type="InterPro" id="IPR016181">
    <property type="entry name" value="Acyl_CoA_acyltransferase"/>
</dbReference>
<evidence type="ECO:0000256" key="6">
    <source>
        <dbReference type="RuleBase" id="RU361135"/>
    </source>
</evidence>
<name>A0A1X7BTU3_9RHOB</name>
<keyword evidence="8" id="KW-1185">Reference proteome</keyword>
<reference evidence="7 8" key="1">
    <citation type="submission" date="2017-03" db="EMBL/GenBank/DDBJ databases">
        <authorList>
            <person name="Afonso C.L."/>
            <person name="Miller P.J."/>
            <person name="Scott M.A."/>
            <person name="Spackman E."/>
            <person name="Goraichik I."/>
            <person name="Dimitrov K.M."/>
            <person name="Suarez D.L."/>
            <person name="Swayne D.E."/>
        </authorList>
    </citation>
    <scope>NUCLEOTIDE SEQUENCE [LARGE SCALE GENOMIC DNA]</scope>
    <source>
        <strain evidence="7 8">CECT 7745</strain>
    </source>
</reference>
<protein>
    <recommendedName>
        <fullName evidence="6">Acyl-homoserine-lactone synthase</fullName>
        <ecNumber evidence="6">2.3.1.184</ecNumber>
    </recommendedName>
    <alternativeName>
        <fullName evidence="6">Autoinducer synthesis protein</fullName>
    </alternativeName>
</protein>
<evidence type="ECO:0000313" key="8">
    <source>
        <dbReference type="Proteomes" id="UP000193224"/>
    </source>
</evidence>